<evidence type="ECO:0000259" key="9">
    <source>
        <dbReference type="Pfam" id="PF12894"/>
    </source>
</evidence>
<dbReference type="Pfam" id="PF12894">
    <property type="entry name" value="ANAPC4_WD40"/>
    <property type="match status" value="1"/>
</dbReference>
<dbReference type="SMART" id="SM00320">
    <property type="entry name" value="WD40"/>
    <property type="match status" value="6"/>
</dbReference>
<feature type="compositionally biased region" description="Basic and acidic residues" evidence="8">
    <location>
        <begin position="73"/>
        <end position="88"/>
    </location>
</feature>
<dbReference type="InterPro" id="IPR001680">
    <property type="entry name" value="WD40_rpt"/>
</dbReference>
<evidence type="ECO:0000259" key="10">
    <source>
        <dbReference type="Pfam" id="PF23381"/>
    </source>
</evidence>
<dbReference type="InterPro" id="IPR015943">
    <property type="entry name" value="WD40/YVTN_repeat-like_dom_sf"/>
</dbReference>
<dbReference type="GO" id="GO:1905515">
    <property type="term" value="P:non-motile cilium assembly"/>
    <property type="evidence" value="ECO:0007669"/>
    <property type="project" value="TreeGrafter"/>
</dbReference>
<evidence type="ECO:0000256" key="1">
    <source>
        <dbReference type="ARBA" id="ARBA00004138"/>
    </source>
</evidence>
<organism evidence="11">
    <name type="scientific">Percolomonas cosmopolitus</name>
    <dbReference type="NCBI Taxonomy" id="63605"/>
    <lineage>
        <taxon>Eukaryota</taxon>
        <taxon>Discoba</taxon>
        <taxon>Heterolobosea</taxon>
        <taxon>Tetramitia</taxon>
        <taxon>Eutetramitia</taxon>
        <taxon>Percolomonadidae</taxon>
        <taxon>Percolomonas</taxon>
    </lineage>
</organism>
<keyword evidence="5" id="KW-0969">Cilium</keyword>
<feature type="coiled-coil region" evidence="7">
    <location>
        <begin position="552"/>
        <end position="677"/>
    </location>
</feature>
<dbReference type="Pfam" id="PF23381">
    <property type="entry name" value="Beta-prop_IFT122_1st"/>
    <property type="match status" value="1"/>
</dbReference>
<evidence type="ECO:0000256" key="4">
    <source>
        <dbReference type="ARBA" id="ARBA00022737"/>
    </source>
</evidence>
<proteinExistence type="predicted"/>
<dbReference type="PANTHER" id="PTHR12764">
    <property type="entry name" value="WD REPEAT DOMAIN-RELATED"/>
    <property type="match status" value="1"/>
</dbReference>
<dbReference type="EMBL" id="HBGD01010885">
    <property type="protein sequence ID" value="CAD9085702.1"/>
    <property type="molecule type" value="Transcribed_RNA"/>
</dbReference>
<feature type="region of interest" description="Disordered" evidence="8">
    <location>
        <begin position="1434"/>
        <end position="1464"/>
    </location>
</feature>
<feature type="coiled-coil region" evidence="7">
    <location>
        <begin position="1327"/>
        <end position="1354"/>
    </location>
</feature>
<feature type="compositionally biased region" description="Basic and acidic residues" evidence="8">
    <location>
        <begin position="140"/>
        <end position="150"/>
    </location>
</feature>
<dbReference type="GO" id="GO:0097730">
    <property type="term" value="C:non-motile cilium"/>
    <property type="evidence" value="ECO:0007669"/>
    <property type="project" value="TreeGrafter"/>
</dbReference>
<dbReference type="InterPro" id="IPR039857">
    <property type="entry name" value="Ift122/121"/>
</dbReference>
<reference evidence="11" key="1">
    <citation type="submission" date="2021-01" db="EMBL/GenBank/DDBJ databases">
        <authorList>
            <person name="Corre E."/>
            <person name="Pelletier E."/>
            <person name="Niang G."/>
            <person name="Scheremetjew M."/>
            <person name="Finn R."/>
            <person name="Kale V."/>
            <person name="Holt S."/>
            <person name="Cochrane G."/>
            <person name="Meng A."/>
            <person name="Brown T."/>
            <person name="Cohen L."/>
        </authorList>
    </citation>
    <scope>NUCLEOTIDE SEQUENCE</scope>
    <source>
        <strain evidence="11">WS</strain>
    </source>
</reference>
<accession>A0A7S1KTR8</accession>
<dbReference type="InterPro" id="IPR036322">
    <property type="entry name" value="WD40_repeat_dom_sf"/>
</dbReference>
<feature type="compositionally biased region" description="Basic and acidic residues" evidence="8">
    <location>
        <begin position="1591"/>
        <end position="1604"/>
    </location>
</feature>
<dbReference type="InterPro" id="IPR056153">
    <property type="entry name" value="Beta-prop_IFT122_1st"/>
</dbReference>
<keyword evidence="7" id="KW-0175">Coiled coil</keyword>
<dbReference type="SUPFAM" id="SSF50978">
    <property type="entry name" value="WD40 repeat-like"/>
    <property type="match status" value="1"/>
</dbReference>
<feature type="compositionally biased region" description="Polar residues" evidence="8">
    <location>
        <begin position="1405"/>
        <end position="1414"/>
    </location>
</feature>
<feature type="domain" description="Anaphase-promoting complex subunit 4-like WD40" evidence="9">
    <location>
        <begin position="1904"/>
        <end position="1986"/>
    </location>
</feature>
<feature type="region of interest" description="Disordered" evidence="8">
    <location>
        <begin position="1591"/>
        <end position="1655"/>
    </location>
</feature>
<dbReference type="InterPro" id="IPR024977">
    <property type="entry name" value="Apc4-like_WD40_dom"/>
</dbReference>
<feature type="compositionally biased region" description="Polar residues" evidence="8">
    <location>
        <begin position="1669"/>
        <end position="1687"/>
    </location>
</feature>
<dbReference type="GO" id="GO:0030991">
    <property type="term" value="C:intraciliary transport particle A"/>
    <property type="evidence" value="ECO:0007669"/>
    <property type="project" value="TreeGrafter"/>
</dbReference>
<feature type="coiled-coil region" evidence="7">
    <location>
        <begin position="703"/>
        <end position="972"/>
    </location>
</feature>
<name>A0A7S1KTR8_9EUKA</name>
<keyword evidence="4" id="KW-0677">Repeat</keyword>
<dbReference type="GO" id="GO:0061512">
    <property type="term" value="P:protein localization to cilium"/>
    <property type="evidence" value="ECO:0007669"/>
    <property type="project" value="TreeGrafter"/>
</dbReference>
<feature type="coiled-coil region" evidence="7">
    <location>
        <begin position="1131"/>
        <end position="1284"/>
    </location>
</feature>
<evidence type="ECO:0000256" key="3">
    <source>
        <dbReference type="ARBA" id="ARBA00022574"/>
    </source>
</evidence>
<feature type="compositionally biased region" description="Basic residues" evidence="8">
    <location>
        <begin position="1605"/>
        <end position="1618"/>
    </location>
</feature>
<feature type="coiled-coil region" evidence="7">
    <location>
        <begin position="410"/>
        <end position="472"/>
    </location>
</feature>
<feature type="domain" description="IFT122 first beta-propeller" evidence="10">
    <location>
        <begin position="1722"/>
        <end position="1880"/>
    </location>
</feature>
<feature type="compositionally biased region" description="Polar residues" evidence="8">
    <location>
        <begin position="89"/>
        <end position="105"/>
    </location>
</feature>
<dbReference type="GO" id="GO:0035721">
    <property type="term" value="P:intraciliary retrograde transport"/>
    <property type="evidence" value="ECO:0007669"/>
    <property type="project" value="TreeGrafter"/>
</dbReference>
<dbReference type="Gene3D" id="2.130.10.10">
    <property type="entry name" value="YVTN repeat-like/Quinoprotein amine dehydrogenase"/>
    <property type="match status" value="2"/>
</dbReference>
<protein>
    <recommendedName>
        <fullName evidence="2">Intraflagellar transport protein 122 homolog</fullName>
    </recommendedName>
</protein>
<evidence type="ECO:0000256" key="8">
    <source>
        <dbReference type="SAM" id="MobiDB-lite"/>
    </source>
</evidence>
<feature type="compositionally biased region" description="Polar residues" evidence="8">
    <location>
        <begin position="51"/>
        <end position="63"/>
    </location>
</feature>
<keyword evidence="3" id="KW-0853">WD repeat</keyword>
<evidence type="ECO:0000256" key="5">
    <source>
        <dbReference type="ARBA" id="ARBA00023069"/>
    </source>
</evidence>
<feature type="compositionally biased region" description="Polar residues" evidence="8">
    <location>
        <begin position="1448"/>
        <end position="1462"/>
    </location>
</feature>
<evidence type="ECO:0000313" key="11">
    <source>
        <dbReference type="EMBL" id="CAD9085702.1"/>
    </source>
</evidence>
<feature type="compositionally biased region" description="Basic and acidic residues" evidence="8">
    <location>
        <begin position="1434"/>
        <end position="1447"/>
    </location>
</feature>
<gene>
    <name evidence="11" type="ORF">PCOS0759_LOCUS8956</name>
</gene>
<feature type="region of interest" description="Disordered" evidence="8">
    <location>
        <begin position="1669"/>
        <end position="1690"/>
    </location>
</feature>
<evidence type="ECO:0000256" key="7">
    <source>
        <dbReference type="SAM" id="Coils"/>
    </source>
</evidence>
<evidence type="ECO:0000256" key="6">
    <source>
        <dbReference type="ARBA" id="ARBA00023273"/>
    </source>
</evidence>
<keyword evidence="6" id="KW-0966">Cell projection</keyword>
<sequence length="2042" mass="234110">MPSNSNPDLLSKLTHIANENRALYERVAHFNARKARNLAPPSLNQKREPRNLSSKGPVSSAKISRSGRHSRTVSKDPSMENDVSHQQEESTTAITEKLEPSQTQREVNHEQSSEQTKSNQHHVNNAKASNGRFDTTSIHTTHEMDQKQQLREAERKLKEVMDREQQMRERLTAQKQHAEDEYADLLERYNNAKAQVDQLKQFKDEHLYKLDSSTNANSEQIAELQAKLRQVQDSEQAAVETQQMLNEQNQQLRRELTSLKEIQDVPNDKQSELLARIEDYEKQIKDMKANSLEDAKEMNQKFKWYIETHKALKQENSSLQQQLRNLTEASNLESTQNELKRAEEEIDALQQEMNILRESTTQREKDLKSQLRDISLSSSQIMLNQSSILPAAETTSEYVQTVDNFTAEENNIQSDTLKELQKSVSELQHELEELQHKYSSALVDKAKVHVELDNTIEELSTLRLQMEQEKRDPKTPMSPSDDPNIISQSLQEEIDMLRSFCDQAVVHIEKLKAETTNLRSTNETLQKEFNQQQDGNEPFTLAKELSSMQEKHTNLQTQNIDLSHQMEKHENRISHLEDELRQAQNSLSQAKDESNQHLQSLHERKTLISDLSGQIETHQETVRKLTDEHRVEISRLTKQIKDHNEMESTSDMYRKEVDNLQGKLQQTEQKRHQLAQKHATQVESLQSTISQIHDELQSAHGQVDAVHADNAQLERQLQQIQREKQAMQVSLQEAREALATIQDDVASQNSTAPDASVVEFYKGQIERLKQDKVDLQQQLTDLTHYQESTMDQMRSESQSLRKQLREKTTRLEQLALAEEDFQKRLEAQEEELETMCQDKAIVEKQLQALRDTIGQTEDTQHIALRTAHKDEVHKLREKYQEKIQQLKESHEFSLQEYRHKVKQLTQQTQNDNEEEETSGELDEAYKQIEALTHEIDNLKSSAGTVEAVQEQLQALQVEYESLLEHNQSLRDQVLKEARDMQDHVLEKLQEDMKADQANEIKIIRQVIERERKKAQTQIETLKQELVVEREKKDSLNGDISSQIATKDQKIQALQTHIESLEAQHKKEIQHLQNNHEDELRILEDQFNKDLDSIGKQIEVERTHHRIEMDELLNQKNEDLVTYALAADTAPAFELKQLKQQFEQKCEDMERIQSEYQNKILELRAELDVANRAENVVQRYETKISDLNDQTKKKIASLTDELSSVKQLLARSKIERGTEEDIEKLKRELRVEQQAHRTNRSQDMFEISRLRKELADLRGNHEIQLKEYEQKHMEAMEELTRTQNQNTVIGLLKSKLYEERERTKHFEDEVIMSKDQLRAEQRNRRADVERFHEEINHLNEQLRLARAELIELKEKPQPLLSTLGQMPASRFGTPSHPRNREATMQATHAPKAESSDAKDPSPVAQDPSTNTSYILTTPQSATTTNALLQQVGDAFRDAAKRQEEKHTESTNPDSSESDISSENPFMRKIRSQAKEIIALRSKMGQVASPASSSTNQEEIIQKIEVLQHKAEENTLLMMTSFQKQLDDMKQQTPLDTNSALFDKYKVSKSDAVKKAKLLIKEAQESIQSEYEKKIADFKKLQKLELGRVREEYERGSLAGADDRKTPRSRSRRSSSKKKKSDMGGSKSPLRAPVETPPQGNSSFLQTPKTPQSRDDYLTANPLTVSQLVTPQGSATASIPQPQNANSPNTTTNTQAGATAATAFLKATKIIMTQQNVVKRLRRKKRMQHTINDIEFSPDGKILVVGSGNMVIMYDAMKQVVLKRLDPKCSYVGAVAFSPDGKHFASGGSMPQHAVVIWNSEGKGLLRYPNRSFINCLSYNPTYGTLLSGTEFNFGVYSMGWKNVVKYPVESKLMCFSWSCRGNLLALGHESGEVVVRDAITKEPKSGECAYYVLDSVKEGDAISTMSWHPSEDVLAVGCMDKTLSFYRFHNQKLYATGHPRYLGYRPFGMTFVTNGKFMCIGGSNNKACLYSSTGDILMNIMASDRLVKVIVSNPKSDIVAISDHTKIVFADIRERLEEALGQRLYHSLETELFSDVSVRATGE</sequence>
<feature type="compositionally biased region" description="Basic and acidic residues" evidence="8">
    <location>
        <begin position="1389"/>
        <end position="1398"/>
    </location>
</feature>
<dbReference type="PANTHER" id="PTHR12764:SF4">
    <property type="entry name" value="INTRAFLAGELLAR TRANSPORT PROTEIN 122 HOMOLOG"/>
    <property type="match status" value="1"/>
</dbReference>
<feature type="region of interest" description="Disordered" evidence="8">
    <location>
        <begin position="35"/>
        <end position="150"/>
    </location>
</feature>
<feature type="compositionally biased region" description="Polar residues" evidence="8">
    <location>
        <begin position="1636"/>
        <end position="1649"/>
    </location>
</feature>
<comment type="subcellular location">
    <subcellularLocation>
        <location evidence="1">Cell projection</location>
        <location evidence="1">Cilium</location>
    </subcellularLocation>
</comment>
<feature type="coiled-coil region" evidence="7">
    <location>
        <begin position="1004"/>
        <end position="1085"/>
    </location>
</feature>
<evidence type="ECO:0000256" key="2">
    <source>
        <dbReference type="ARBA" id="ARBA00019442"/>
    </source>
</evidence>
<feature type="region of interest" description="Disordered" evidence="8">
    <location>
        <begin position="1359"/>
        <end position="1414"/>
    </location>
</feature>
<dbReference type="Gene3D" id="1.10.287.1490">
    <property type="match status" value="1"/>
</dbReference>
<feature type="compositionally biased region" description="Polar residues" evidence="8">
    <location>
        <begin position="113"/>
        <end position="139"/>
    </location>
</feature>